<dbReference type="GO" id="GO:0005634">
    <property type="term" value="C:nucleus"/>
    <property type="evidence" value="ECO:0007669"/>
    <property type="project" value="UniProtKB-UniRule"/>
</dbReference>
<evidence type="ECO:0000256" key="1">
    <source>
        <dbReference type="ARBA" id="ARBA00023125"/>
    </source>
</evidence>
<feature type="DNA-binding region" description="HMG box" evidence="2">
    <location>
        <begin position="20"/>
        <end position="88"/>
    </location>
</feature>
<dbReference type="InterPro" id="IPR009071">
    <property type="entry name" value="HMG_box_dom"/>
</dbReference>
<reference evidence="4" key="1">
    <citation type="journal article" date="2016" name="Ticks Tick Borne Dis.">
        <title>De novo assembly and annotation of the salivary gland transcriptome of Rhipicephalus appendiculatus male and female ticks during blood feeding.</title>
        <authorList>
            <person name="de Castro M.H."/>
            <person name="de Klerk D."/>
            <person name="Pienaar R."/>
            <person name="Latif A.A."/>
            <person name="Rees D.J."/>
            <person name="Mans B.J."/>
        </authorList>
    </citation>
    <scope>NUCLEOTIDE SEQUENCE</scope>
    <source>
        <tissue evidence="4">Salivary glands</tissue>
    </source>
</reference>
<feature type="DNA-binding region" description="HMG box" evidence="2">
    <location>
        <begin position="125"/>
        <end position="187"/>
    </location>
</feature>
<dbReference type="PROSITE" id="PS50118">
    <property type="entry name" value="HMG_BOX_2"/>
    <property type="match status" value="2"/>
</dbReference>
<dbReference type="SUPFAM" id="SSF47095">
    <property type="entry name" value="HMG-box"/>
    <property type="match status" value="2"/>
</dbReference>
<keyword evidence="1 2" id="KW-0238">DNA-binding</keyword>
<dbReference type="AlphaFoldDB" id="A0A131YFG0"/>
<dbReference type="SMART" id="SM00398">
    <property type="entry name" value="HMG"/>
    <property type="match status" value="2"/>
</dbReference>
<dbReference type="EMBL" id="GEDV01011357">
    <property type="protein sequence ID" value="JAP77200.1"/>
    <property type="molecule type" value="Transcribed_RNA"/>
</dbReference>
<feature type="domain" description="HMG box" evidence="3">
    <location>
        <begin position="20"/>
        <end position="88"/>
    </location>
</feature>
<feature type="domain" description="HMG box" evidence="3">
    <location>
        <begin position="125"/>
        <end position="187"/>
    </location>
</feature>
<name>A0A131YFG0_RHIAP</name>
<accession>A0A131YFG0</accession>
<proteinExistence type="predicted"/>
<dbReference type="InterPro" id="IPR036910">
    <property type="entry name" value="HMG_box_dom_sf"/>
</dbReference>
<protein>
    <submittedName>
        <fullName evidence="4">Transcription factor A, mitochondrial</fullName>
    </submittedName>
</protein>
<evidence type="ECO:0000256" key="2">
    <source>
        <dbReference type="PROSITE-ProRule" id="PRU00267"/>
    </source>
</evidence>
<sequence>MFKAWLSFRDLSTKVSFPSRPKRLSGYNLFVKTIWPSLKQENPGKDFQKVAFIAAKKWKAVDEHTKQLYANEARDIMAQQEKQYNEYLSSLNIEEIMATGQKAKHLHLRTKNRRLEAKLRQLKKPRLPRSAYAFFCIEARQPNQKLTEEAKVLAEKWKALSESEKQVYQRRAEEDKRRYNDDMIDWEMCMQQSGNSEILQKYFQERNTVEYVKKHLVKRLTQCEESLGG</sequence>
<evidence type="ECO:0000259" key="3">
    <source>
        <dbReference type="PROSITE" id="PS50118"/>
    </source>
</evidence>
<dbReference type="InterPro" id="IPR050342">
    <property type="entry name" value="HMGB"/>
</dbReference>
<dbReference type="Pfam" id="PF00505">
    <property type="entry name" value="HMG_box"/>
    <property type="match status" value="1"/>
</dbReference>
<dbReference type="CDD" id="cd00084">
    <property type="entry name" value="HMG-box_SF"/>
    <property type="match status" value="1"/>
</dbReference>
<dbReference type="Pfam" id="PF09011">
    <property type="entry name" value="HMG_box_2"/>
    <property type="match status" value="1"/>
</dbReference>
<dbReference type="GO" id="GO:0003677">
    <property type="term" value="F:DNA binding"/>
    <property type="evidence" value="ECO:0007669"/>
    <property type="project" value="UniProtKB-UniRule"/>
</dbReference>
<organism evidence="4">
    <name type="scientific">Rhipicephalus appendiculatus</name>
    <name type="common">Brown ear tick</name>
    <dbReference type="NCBI Taxonomy" id="34631"/>
    <lineage>
        <taxon>Eukaryota</taxon>
        <taxon>Metazoa</taxon>
        <taxon>Ecdysozoa</taxon>
        <taxon>Arthropoda</taxon>
        <taxon>Chelicerata</taxon>
        <taxon>Arachnida</taxon>
        <taxon>Acari</taxon>
        <taxon>Parasitiformes</taxon>
        <taxon>Ixodida</taxon>
        <taxon>Ixodoidea</taxon>
        <taxon>Ixodidae</taxon>
        <taxon>Rhipicephalinae</taxon>
        <taxon>Rhipicephalus</taxon>
        <taxon>Rhipicephalus</taxon>
    </lineage>
</organism>
<evidence type="ECO:0000313" key="4">
    <source>
        <dbReference type="EMBL" id="JAP77200.1"/>
    </source>
</evidence>
<dbReference type="Gene3D" id="1.10.30.10">
    <property type="entry name" value="High mobility group box domain"/>
    <property type="match status" value="2"/>
</dbReference>
<dbReference type="PANTHER" id="PTHR48112">
    <property type="entry name" value="HIGH MOBILITY GROUP PROTEIN DSP1"/>
    <property type="match status" value="1"/>
</dbReference>
<dbReference type="PANTHER" id="PTHR48112:SF22">
    <property type="entry name" value="MITOCHONDRIAL TRANSCRIPTION FACTOR A, ISOFORM B"/>
    <property type="match status" value="1"/>
</dbReference>
<keyword evidence="2" id="KW-0539">Nucleus</keyword>